<evidence type="ECO:0000313" key="2">
    <source>
        <dbReference type="EMBL" id="QDU21801.1"/>
    </source>
</evidence>
<feature type="compositionally biased region" description="Basic and acidic residues" evidence="1">
    <location>
        <begin position="220"/>
        <end position="230"/>
    </location>
</feature>
<accession>A0A517XWB5</accession>
<keyword evidence="3" id="KW-1185">Reference proteome</keyword>
<name>A0A517XWB5_9BACT</name>
<evidence type="ECO:0000313" key="3">
    <source>
        <dbReference type="Proteomes" id="UP000319576"/>
    </source>
</evidence>
<dbReference type="KEGG" id="uli:ETAA1_37740"/>
<dbReference type="Proteomes" id="UP000319576">
    <property type="component" value="Chromosome"/>
</dbReference>
<protein>
    <submittedName>
        <fullName evidence="2">Uncharacterized protein</fullName>
    </submittedName>
</protein>
<dbReference type="AlphaFoldDB" id="A0A517XWB5"/>
<dbReference type="EMBL" id="CP036273">
    <property type="protein sequence ID" value="QDU21801.1"/>
    <property type="molecule type" value="Genomic_DNA"/>
</dbReference>
<gene>
    <name evidence="2" type="ORF">ETAA1_37740</name>
</gene>
<sequence>MGKKPTPEQVEWQKVARGRLVLVLDRLFDGNQTRLARALGVTQALVNIVVREVQPPTRNLIARLGAVERVNPHWAATGEGEPFLPDTHGTLPVSEVPLPGPPADHAALMTRKRFAVAAAFDRPSCYMWRLPAGHPATAVDAWRLLPGDLLLLETSLAVVEAPGGLHRKWCVLDGSCLGRAEPVYGLVAADEKRRLVFSDDRTRVRFRDPLHSNFAPRDNPSPKKPRDPNKPRLRRTGLKTMQELDRRAAERETDPWHQMPAFGMAHVLAVQLLMIRP</sequence>
<reference evidence="2 3" key="1">
    <citation type="submission" date="2019-02" db="EMBL/GenBank/DDBJ databases">
        <title>Deep-cultivation of Planctomycetes and their phenomic and genomic characterization uncovers novel biology.</title>
        <authorList>
            <person name="Wiegand S."/>
            <person name="Jogler M."/>
            <person name="Boedeker C."/>
            <person name="Pinto D."/>
            <person name="Vollmers J."/>
            <person name="Rivas-Marin E."/>
            <person name="Kohn T."/>
            <person name="Peeters S.H."/>
            <person name="Heuer A."/>
            <person name="Rast P."/>
            <person name="Oberbeckmann S."/>
            <person name="Bunk B."/>
            <person name="Jeske O."/>
            <person name="Meyerdierks A."/>
            <person name="Storesund J.E."/>
            <person name="Kallscheuer N."/>
            <person name="Luecker S."/>
            <person name="Lage O.M."/>
            <person name="Pohl T."/>
            <person name="Merkel B.J."/>
            <person name="Hornburger P."/>
            <person name="Mueller R.-W."/>
            <person name="Bruemmer F."/>
            <person name="Labrenz M."/>
            <person name="Spormann A.M."/>
            <person name="Op den Camp H."/>
            <person name="Overmann J."/>
            <person name="Amann R."/>
            <person name="Jetten M.S.M."/>
            <person name="Mascher T."/>
            <person name="Medema M.H."/>
            <person name="Devos D.P."/>
            <person name="Kaster A.-K."/>
            <person name="Ovreas L."/>
            <person name="Rohde M."/>
            <person name="Galperin M.Y."/>
            <person name="Jogler C."/>
        </authorList>
    </citation>
    <scope>NUCLEOTIDE SEQUENCE [LARGE SCALE GENOMIC DNA]</scope>
    <source>
        <strain evidence="2 3">ETA_A1</strain>
    </source>
</reference>
<dbReference type="RefSeq" id="WP_145241031.1">
    <property type="nucleotide sequence ID" value="NZ_CP036273.1"/>
</dbReference>
<evidence type="ECO:0000256" key="1">
    <source>
        <dbReference type="SAM" id="MobiDB-lite"/>
    </source>
</evidence>
<proteinExistence type="predicted"/>
<organism evidence="2 3">
    <name type="scientific">Urbifossiella limnaea</name>
    <dbReference type="NCBI Taxonomy" id="2528023"/>
    <lineage>
        <taxon>Bacteria</taxon>
        <taxon>Pseudomonadati</taxon>
        <taxon>Planctomycetota</taxon>
        <taxon>Planctomycetia</taxon>
        <taxon>Gemmatales</taxon>
        <taxon>Gemmataceae</taxon>
        <taxon>Urbifossiella</taxon>
    </lineage>
</organism>
<feature type="region of interest" description="Disordered" evidence="1">
    <location>
        <begin position="210"/>
        <end position="237"/>
    </location>
</feature>